<comment type="caution">
    <text evidence="1">The sequence shown here is derived from an EMBL/GenBank/DDBJ whole genome shotgun (WGS) entry which is preliminary data.</text>
</comment>
<sequence>MTSLAQQPSLLLSLPPELILESLAQVNYTPGHLDQLRLVCHDFNDLLQQYEHSLSLEIIRLQFPLNILAKYPGLHTPGSSLGFKTLDELYMRFNTLFRIERNCHNIRRREGKEAAWMRPEWVNLQQAGMHLLYRIHDSKSHENKAQIIKSLPPTSLAILLLTLHLCVHQLRSDGPCILIPTSPLLHGMLRFEVELCTQELVLHHGPSYQDALLCHCPHAISLLETEVRNMETRQLPSEDGRVAQRTLIAECRCRLAETLGSDVEDNRKDMWSILERIGSLTEEDVVKVIRGEELITRKRQDSGVGL</sequence>
<evidence type="ECO:0008006" key="2">
    <source>
        <dbReference type="Google" id="ProtNLM"/>
    </source>
</evidence>
<dbReference type="AlphaFoldDB" id="A0A4S9CRT6"/>
<name>A0A4S9CRT6_AURPU</name>
<gene>
    <name evidence="1" type="ORF">D6D13_06294</name>
</gene>
<proteinExistence type="predicted"/>
<reference evidence="1" key="1">
    <citation type="submission" date="2018-10" db="EMBL/GenBank/DDBJ databases">
        <title>Fifty Aureobasidium pullulans genomes reveal a recombining polyextremotolerant generalist.</title>
        <authorList>
            <person name="Gostincar C."/>
            <person name="Turk M."/>
            <person name="Zajc J."/>
            <person name="Gunde-Cimerman N."/>
        </authorList>
    </citation>
    <scope>NUCLEOTIDE SEQUENCE [LARGE SCALE GENOMIC DNA]</scope>
    <source>
        <strain evidence="1">EXF-10085</strain>
    </source>
</reference>
<protein>
    <recommendedName>
        <fullName evidence="2">F-box domain-containing protein</fullName>
    </recommendedName>
</protein>
<evidence type="ECO:0000313" key="1">
    <source>
        <dbReference type="EMBL" id="THX09107.1"/>
    </source>
</evidence>
<dbReference type="EMBL" id="QZAS01000021">
    <property type="protein sequence ID" value="THX09107.1"/>
    <property type="molecule type" value="Genomic_DNA"/>
</dbReference>
<accession>A0A4S9CRT6</accession>
<organism evidence="1">
    <name type="scientific">Aureobasidium pullulans</name>
    <name type="common">Black yeast</name>
    <name type="synonym">Pullularia pullulans</name>
    <dbReference type="NCBI Taxonomy" id="5580"/>
    <lineage>
        <taxon>Eukaryota</taxon>
        <taxon>Fungi</taxon>
        <taxon>Dikarya</taxon>
        <taxon>Ascomycota</taxon>
        <taxon>Pezizomycotina</taxon>
        <taxon>Dothideomycetes</taxon>
        <taxon>Dothideomycetidae</taxon>
        <taxon>Dothideales</taxon>
        <taxon>Saccotheciaceae</taxon>
        <taxon>Aureobasidium</taxon>
    </lineage>
</organism>